<name>A0A1N6GFM9_9BACT</name>
<keyword evidence="1" id="KW-0812">Transmembrane</keyword>
<evidence type="ECO:0000313" key="3">
    <source>
        <dbReference type="Proteomes" id="UP000185221"/>
    </source>
</evidence>
<dbReference type="RefSeq" id="WP_074225961.1">
    <property type="nucleotide sequence ID" value="NZ_FSRC01000002.1"/>
</dbReference>
<keyword evidence="1" id="KW-0472">Membrane</keyword>
<feature type="transmembrane region" description="Helical" evidence="1">
    <location>
        <begin position="137"/>
        <end position="153"/>
    </location>
</feature>
<gene>
    <name evidence="2" type="ORF">SAMN05444394_3208</name>
</gene>
<feature type="transmembrane region" description="Helical" evidence="1">
    <location>
        <begin position="202"/>
        <end position="220"/>
    </location>
</feature>
<dbReference type="Proteomes" id="UP000185221">
    <property type="component" value="Unassembled WGS sequence"/>
</dbReference>
<feature type="transmembrane region" description="Helical" evidence="1">
    <location>
        <begin position="69"/>
        <end position="92"/>
    </location>
</feature>
<evidence type="ECO:0000313" key="2">
    <source>
        <dbReference type="EMBL" id="SIO06291.1"/>
    </source>
</evidence>
<keyword evidence="3" id="KW-1185">Reference proteome</keyword>
<sequence>MHKIAKAPPKAQEKQLLIVKLVVVALYGVGIIGMSIPEYRPLFQSLTPAQLLITLGLVLFFHRGWTDSFPIVAALAFWIGFGSELIGIHTGYLYGDYVYGDTLGPKLWDVPLVIGVNWFILVYLTGAVFSKSISNDYYAALMGAVAMTAFDYIMEPVAMAVDMWYWKFDIIPIENYLGWFGVSFLIHLIYRKANFEKANPLAAFLLIVMVLFFSILNFTLKL</sequence>
<dbReference type="Pfam" id="PF04240">
    <property type="entry name" value="Caroten_synth"/>
    <property type="match status" value="1"/>
</dbReference>
<dbReference type="PANTHER" id="PTHR39419">
    <property type="entry name" value="SLL0814 PROTEIN"/>
    <property type="match status" value="1"/>
</dbReference>
<dbReference type="EMBL" id="FSRC01000002">
    <property type="protein sequence ID" value="SIO06291.1"/>
    <property type="molecule type" value="Genomic_DNA"/>
</dbReference>
<keyword evidence="1" id="KW-1133">Transmembrane helix</keyword>
<accession>A0A1N6GFM9</accession>
<dbReference type="AlphaFoldDB" id="A0A1N6GFM9"/>
<dbReference type="STRING" id="226505.SAMN05444394_3208"/>
<protein>
    <submittedName>
        <fullName evidence="2">Putative membrane protein</fullName>
    </submittedName>
</protein>
<feature type="transmembrane region" description="Helical" evidence="1">
    <location>
        <begin position="173"/>
        <end position="190"/>
    </location>
</feature>
<evidence type="ECO:0000256" key="1">
    <source>
        <dbReference type="SAM" id="Phobius"/>
    </source>
</evidence>
<proteinExistence type="predicted"/>
<dbReference type="OrthoDB" id="9811293at2"/>
<organism evidence="2 3">
    <name type="scientific">Algoriphagus halophilus</name>
    <dbReference type="NCBI Taxonomy" id="226505"/>
    <lineage>
        <taxon>Bacteria</taxon>
        <taxon>Pseudomonadati</taxon>
        <taxon>Bacteroidota</taxon>
        <taxon>Cytophagia</taxon>
        <taxon>Cytophagales</taxon>
        <taxon>Cyclobacteriaceae</taxon>
        <taxon>Algoriphagus</taxon>
    </lineage>
</organism>
<feature type="transmembrane region" description="Helical" evidence="1">
    <location>
        <begin position="16"/>
        <end position="36"/>
    </location>
</feature>
<feature type="transmembrane region" description="Helical" evidence="1">
    <location>
        <begin position="42"/>
        <end position="62"/>
    </location>
</feature>
<reference evidence="3" key="1">
    <citation type="submission" date="2016-11" db="EMBL/GenBank/DDBJ databases">
        <authorList>
            <person name="Varghese N."/>
            <person name="Submissions S."/>
        </authorList>
    </citation>
    <scope>NUCLEOTIDE SEQUENCE [LARGE SCALE GENOMIC DNA]</scope>
    <source>
        <strain evidence="3">DSM 15292</strain>
    </source>
</reference>
<dbReference type="PANTHER" id="PTHR39419:SF1">
    <property type="entry name" value="SLL0814 PROTEIN"/>
    <property type="match status" value="1"/>
</dbReference>
<feature type="transmembrane region" description="Helical" evidence="1">
    <location>
        <begin position="112"/>
        <end position="130"/>
    </location>
</feature>
<dbReference type="InterPro" id="IPR007354">
    <property type="entry name" value="CruF-like"/>
</dbReference>